<proteinExistence type="predicted"/>
<keyword evidence="5" id="KW-0378">Hydrolase</keyword>
<dbReference type="Proteomes" id="UP000257109">
    <property type="component" value="Unassembled WGS sequence"/>
</dbReference>
<evidence type="ECO:0000313" key="9">
    <source>
        <dbReference type="Proteomes" id="UP000257109"/>
    </source>
</evidence>
<dbReference type="PANTHER" id="PTHR48475:SF1">
    <property type="entry name" value="RNASE H TYPE-1 DOMAIN-CONTAINING PROTEIN"/>
    <property type="match status" value="1"/>
</dbReference>
<accession>A0A371FG64</accession>
<keyword evidence="9" id="KW-1185">Reference proteome</keyword>
<dbReference type="GO" id="GO:0016787">
    <property type="term" value="F:hydrolase activity"/>
    <property type="evidence" value="ECO:0007669"/>
    <property type="project" value="UniProtKB-KW"/>
</dbReference>
<dbReference type="AlphaFoldDB" id="A0A371FG64"/>
<evidence type="ECO:0000256" key="1">
    <source>
        <dbReference type="ARBA" id="ARBA00022679"/>
    </source>
</evidence>
<dbReference type="PANTHER" id="PTHR48475">
    <property type="entry name" value="RIBONUCLEASE H"/>
    <property type="match status" value="1"/>
</dbReference>
<dbReference type="OrthoDB" id="1426770at2759"/>
<name>A0A371FG64_MUCPR</name>
<feature type="non-terminal residue" evidence="8">
    <location>
        <position position="1"/>
    </location>
</feature>
<feature type="domain" description="Reverse transcriptase RNase H-like" evidence="7">
    <location>
        <begin position="1"/>
        <end position="90"/>
    </location>
</feature>
<keyword evidence="3" id="KW-0540">Nuclease</keyword>
<gene>
    <name evidence="8" type="ORF">CR513_42837</name>
</gene>
<keyword evidence="1" id="KW-0808">Transferase</keyword>
<evidence type="ECO:0000256" key="5">
    <source>
        <dbReference type="ARBA" id="ARBA00022801"/>
    </source>
</evidence>
<evidence type="ECO:0000313" key="8">
    <source>
        <dbReference type="EMBL" id="RDX77093.1"/>
    </source>
</evidence>
<sequence length="117" mass="13557">MGCMLGQQDATGKKEQTIYYLSKKFTDCEKRYSILEWICCALVWAAKRLRPYMLSHTTWLVAKNDLVKYIFKKPALTGRITRWQMALSEYDIIYVSQKAIKGSALAEQLAYHPLTDP</sequence>
<dbReference type="GO" id="GO:0004519">
    <property type="term" value="F:endonuclease activity"/>
    <property type="evidence" value="ECO:0007669"/>
    <property type="project" value="UniProtKB-KW"/>
</dbReference>
<dbReference type="Pfam" id="PF17917">
    <property type="entry name" value="RT_RNaseH"/>
    <property type="match status" value="1"/>
</dbReference>
<protein>
    <recommendedName>
        <fullName evidence="7">Reverse transcriptase RNase H-like domain-containing protein</fullName>
    </recommendedName>
</protein>
<evidence type="ECO:0000256" key="3">
    <source>
        <dbReference type="ARBA" id="ARBA00022722"/>
    </source>
</evidence>
<dbReference type="InterPro" id="IPR041373">
    <property type="entry name" value="RT_RNaseH"/>
</dbReference>
<keyword evidence="2" id="KW-0548">Nucleotidyltransferase</keyword>
<evidence type="ECO:0000256" key="2">
    <source>
        <dbReference type="ARBA" id="ARBA00022695"/>
    </source>
</evidence>
<dbReference type="SUPFAM" id="SSF56672">
    <property type="entry name" value="DNA/RNA polymerases"/>
    <property type="match status" value="1"/>
</dbReference>
<dbReference type="GO" id="GO:0003964">
    <property type="term" value="F:RNA-directed DNA polymerase activity"/>
    <property type="evidence" value="ECO:0007669"/>
    <property type="project" value="UniProtKB-KW"/>
</dbReference>
<evidence type="ECO:0000259" key="7">
    <source>
        <dbReference type="Pfam" id="PF17917"/>
    </source>
</evidence>
<keyword evidence="6" id="KW-0695">RNA-directed DNA polymerase</keyword>
<organism evidence="8 9">
    <name type="scientific">Mucuna pruriens</name>
    <name type="common">Velvet bean</name>
    <name type="synonym">Dolichos pruriens</name>
    <dbReference type="NCBI Taxonomy" id="157652"/>
    <lineage>
        <taxon>Eukaryota</taxon>
        <taxon>Viridiplantae</taxon>
        <taxon>Streptophyta</taxon>
        <taxon>Embryophyta</taxon>
        <taxon>Tracheophyta</taxon>
        <taxon>Spermatophyta</taxon>
        <taxon>Magnoliopsida</taxon>
        <taxon>eudicotyledons</taxon>
        <taxon>Gunneridae</taxon>
        <taxon>Pentapetalae</taxon>
        <taxon>rosids</taxon>
        <taxon>fabids</taxon>
        <taxon>Fabales</taxon>
        <taxon>Fabaceae</taxon>
        <taxon>Papilionoideae</taxon>
        <taxon>50 kb inversion clade</taxon>
        <taxon>NPAAA clade</taxon>
        <taxon>indigoferoid/millettioid clade</taxon>
        <taxon>Phaseoleae</taxon>
        <taxon>Mucuna</taxon>
    </lineage>
</organism>
<evidence type="ECO:0000256" key="6">
    <source>
        <dbReference type="ARBA" id="ARBA00022918"/>
    </source>
</evidence>
<evidence type="ECO:0000256" key="4">
    <source>
        <dbReference type="ARBA" id="ARBA00022759"/>
    </source>
</evidence>
<reference evidence="8" key="1">
    <citation type="submission" date="2018-05" db="EMBL/GenBank/DDBJ databases">
        <title>Draft genome of Mucuna pruriens seed.</title>
        <authorList>
            <person name="Nnadi N.E."/>
            <person name="Vos R."/>
            <person name="Hasami M.H."/>
            <person name="Devisetty U.K."/>
            <person name="Aguiy J.C."/>
        </authorList>
    </citation>
    <scope>NUCLEOTIDE SEQUENCE [LARGE SCALE GENOMIC DNA]</scope>
    <source>
        <strain evidence="8">JCA_2017</strain>
    </source>
</reference>
<dbReference type="InterPro" id="IPR043502">
    <property type="entry name" value="DNA/RNA_pol_sf"/>
</dbReference>
<comment type="caution">
    <text evidence="8">The sequence shown here is derived from an EMBL/GenBank/DDBJ whole genome shotgun (WGS) entry which is preliminary data.</text>
</comment>
<keyword evidence="4" id="KW-0255">Endonuclease</keyword>
<dbReference type="EMBL" id="QJKJ01009280">
    <property type="protein sequence ID" value="RDX77093.1"/>
    <property type="molecule type" value="Genomic_DNA"/>
</dbReference>